<evidence type="ECO:0000259" key="5">
    <source>
        <dbReference type="Pfam" id="PF17954"/>
    </source>
</evidence>
<dbReference type="InterPro" id="IPR012093">
    <property type="entry name" value="Pirin"/>
</dbReference>
<dbReference type="InterPro" id="IPR011051">
    <property type="entry name" value="RmlC_Cupin_sf"/>
</dbReference>
<dbReference type="OrthoDB" id="321327at2"/>
<dbReference type="InterPro" id="IPR014710">
    <property type="entry name" value="RmlC-like_jellyroll"/>
</dbReference>
<proteinExistence type="inferred from homology"/>
<feature type="region of interest" description="Disordered" evidence="3">
    <location>
        <begin position="1"/>
        <end position="35"/>
    </location>
</feature>
<name>A0A261R7X1_9BORD</name>
<dbReference type="PANTHER" id="PTHR43212">
    <property type="entry name" value="QUERCETIN 2,3-DIOXYGENASE"/>
    <property type="match status" value="1"/>
</dbReference>
<dbReference type="Proteomes" id="UP000216857">
    <property type="component" value="Unassembled WGS sequence"/>
</dbReference>
<dbReference type="InterPro" id="IPR003829">
    <property type="entry name" value="Pirin_N_dom"/>
</dbReference>
<dbReference type="Pfam" id="PF17954">
    <property type="entry name" value="Pirin_C_2"/>
    <property type="match status" value="1"/>
</dbReference>
<keyword evidence="7" id="KW-1185">Reference proteome</keyword>
<feature type="domain" description="Quercetin 2,3-dioxygenase C-terminal cupin" evidence="5">
    <location>
        <begin position="150"/>
        <end position="232"/>
    </location>
</feature>
<dbReference type="Gene3D" id="2.60.120.10">
    <property type="entry name" value="Jelly Rolls"/>
    <property type="match status" value="2"/>
</dbReference>
<dbReference type="PANTHER" id="PTHR43212:SF3">
    <property type="entry name" value="QUERCETIN 2,3-DIOXYGENASE"/>
    <property type="match status" value="1"/>
</dbReference>
<evidence type="ECO:0000259" key="4">
    <source>
        <dbReference type="Pfam" id="PF02678"/>
    </source>
</evidence>
<evidence type="ECO:0000313" key="7">
    <source>
        <dbReference type="Proteomes" id="UP000216857"/>
    </source>
</evidence>
<sequence>MIERRALASLNPAERGRPGAGHGLSPAGTRSRARSGWGVLRGWRDETIAPGAGYPAVMHADVDIITCVQEGVLTHEDDLGNRERARAGDVQVMSAGSGLTYAEFNMEREPARVQQIWIEPDRRGSLPSWGRKSFASGTGSGRFVTLASGMEGDRDALPIRSGVRVVAVALKPGEAAEYRFAPGGRRGFLVASRGRLRVNDLAIEAGTGAAIREESSVRLTSLEGADALLVDMPA</sequence>
<evidence type="ECO:0000313" key="6">
    <source>
        <dbReference type="EMBL" id="OZI21106.1"/>
    </source>
</evidence>
<feature type="domain" description="Pirin N-terminal" evidence="4">
    <location>
        <begin position="45"/>
        <end position="118"/>
    </location>
</feature>
<protein>
    <recommendedName>
        <fullName evidence="8">Pirin family protein</fullName>
    </recommendedName>
</protein>
<dbReference type="EMBL" id="NEVJ01000003">
    <property type="protein sequence ID" value="OZI21106.1"/>
    <property type="molecule type" value="Genomic_DNA"/>
</dbReference>
<dbReference type="Pfam" id="PF02678">
    <property type="entry name" value="Pirin"/>
    <property type="match status" value="1"/>
</dbReference>
<organism evidence="6 7">
    <name type="scientific">Bordetella genomosp. 9</name>
    <dbReference type="NCBI Taxonomy" id="1416803"/>
    <lineage>
        <taxon>Bacteria</taxon>
        <taxon>Pseudomonadati</taxon>
        <taxon>Pseudomonadota</taxon>
        <taxon>Betaproteobacteria</taxon>
        <taxon>Burkholderiales</taxon>
        <taxon>Alcaligenaceae</taxon>
        <taxon>Bordetella</taxon>
    </lineage>
</organism>
<dbReference type="RefSeq" id="WP_094849630.1">
    <property type="nucleotide sequence ID" value="NZ_NEVJ01000003.1"/>
</dbReference>
<dbReference type="InterPro" id="IPR041602">
    <property type="entry name" value="Quercetinase_C"/>
</dbReference>
<dbReference type="PIRSF" id="PIRSF006232">
    <property type="entry name" value="Pirin"/>
    <property type="match status" value="1"/>
</dbReference>
<accession>A0A261R7X1</accession>
<evidence type="ECO:0000256" key="2">
    <source>
        <dbReference type="RuleBase" id="RU003457"/>
    </source>
</evidence>
<dbReference type="SUPFAM" id="SSF51182">
    <property type="entry name" value="RmlC-like cupins"/>
    <property type="match status" value="1"/>
</dbReference>
<reference evidence="6" key="1">
    <citation type="submission" date="2017-05" db="EMBL/GenBank/DDBJ databases">
        <title>Complete and WGS of Bordetella genogroups.</title>
        <authorList>
            <person name="Spilker T."/>
            <person name="Lipuma J."/>
        </authorList>
    </citation>
    <scope>NUCLEOTIDE SEQUENCE</scope>
    <source>
        <strain evidence="6">AU21707</strain>
    </source>
</reference>
<evidence type="ECO:0000256" key="3">
    <source>
        <dbReference type="SAM" id="MobiDB-lite"/>
    </source>
</evidence>
<dbReference type="AlphaFoldDB" id="A0A261R7X1"/>
<comment type="caution">
    <text evidence="6">The sequence shown here is derived from an EMBL/GenBank/DDBJ whole genome shotgun (WGS) entry which is preliminary data.</text>
</comment>
<evidence type="ECO:0008006" key="8">
    <source>
        <dbReference type="Google" id="ProtNLM"/>
    </source>
</evidence>
<comment type="similarity">
    <text evidence="1 2">Belongs to the pirin family.</text>
</comment>
<gene>
    <name evidence="6" type="ORF">CAL26_27095</name>
</gene>
<evidence type="ECO:0000256" key="1">
    <source>
        <dbReference type="ARBA" id="ARBA00008416"/>
    </source>
</evidence>